<dbReference type="Proteomes" id="UP000663882">
    <property type="component" value="Unassembled WGS sequence"/>
</dbReference>
<protein>
    <submittedName>
        <fullName evidence="2">Uncharacterized protein</fullName>
    </submittedName>
</protein>
<name>A0A813V440_9BILA</name>
<proteinExistence type="predicted"/>
<dbReference type="AlphaFoldDB" id="A0A813V440"/>
<evidence type="ECO:0000313" key="2">
    <source>
        <dbReference type="EMBL" id="CAF0834885.1"/>
    </source>
</evidence>
<dbReference type="EMBL" id="CAJNOO010000162">
    <property type="protein sequence ID" value="CAF0834885.1"/>
    <property type="molecule type" value="Genomic_DNA"/>
</dbReference>
<sequence>MQQQVFLAVITLTILLIQHCHSHSEQQPKGFPKQFVAILNQTSYLHQKNSGAPEQLVYDFINQRARFDIKGWRAKQNETYMIQFKPNGAEHESPAAQGYTMFNFNPDYPEVTKGNCWYNTLPIKDFGAFPYSWMTADGDIDMKPWFPLPDNLVYKGIEWIPEVQINALRYDSSDICDLKTSGIGKVPCLSYFETNDDTPVKTIQARAAKGSFDTDEYTSVFYLSFIKGIPSKVEPLFNLSAQWPSTCGNANNGYSQSPVRGFVVTPDGGLDNFTLTLQTPPVHSLGDEVTINFRPQPDWYYNGTECAKFTVNGNPKIVFTKDKWNKPQRVDMKFSGYGCCSYEIEGIGGSYEWQYQGQTFVVYGCDGVGGYGCNGKEPCGA</sequence>
<dbReference type="OrthoDB" id="9979580at2759"/>
<evidence type="ECO:0000256" key="1">
    <source>
        <dbReference type="SAM" id="SignalP"/>
    </source>
</evidence>
<dbReference type="Proteomes" id="UP000663823">
    <property type="component" value="Unassembled WGS sequence"/>
</dbReference>
<organism evidence="2 4">
    <name type="scientific">Rotaria sordida</name>
    <dbReference type="NCBI Taxonomy" id="392033"/>
    <lineage>
        <taxon>Eukaryota</taxon>
        <taxon>Metazoa</taxon>
        <taxon>Spiralia</taxon>
        <taxon>Gnathifera</taxon>
        <taxon>Rotifera</taxon>
        <taxon>Eurotatoria</taxon>
        <taxon>Bdelloidea</taxon>
        <taxon>Philodinida</taxon>
        <taxon>Philodinidae</taxon>
        <taxon>Rotaria</taxon>
    </lineage>
</organism>
<keyword evidence="1" id="KW-0732">Signal</keyword>
<reference evidence="2" key="1">
    <citation type="submission" date="2021-02" db="EMBL/GenBank/DDBJ databases">
        <authorList>
            <person name="Nowell W R."/>
        </authorList>
    </citation>
    <scope>NUCLEOTIDE SEQUENCE</scope>
</reference>
<evidence type="ECO:0000313" key="3">
    <source>
        <dbReference type="EMBL" id="CAF3730744.1"/>
    </source>
</evidence>
<gene>
    <name evidence="3" type="ORF">OTI717_LOCUS14426</name>
    <name evidence="2" type="ORF">RFH988_LOCUS5638</name>
</gene>
<dbReference type="EMBL" id="CAJOAX010001611">
    <property type="protein sequence ID" value="CAF3730744.1"/>
    <property type="molecule type" value="Genomic_DNA"/>
</dbReference>
<evidence type="ECO:0000313" key="4">
    <source>
        <dbReference type="Proteomes" id="UP000663882"/>
    </source>
</evidence>
<feature type="chain" id="PRO_5036223261" evidence="1">
    <location>
        <begin position="23"/>
        <end position="381"/>
    </location>
</feature>
<accession>A0A813V440</accession>
<comment type="caution">
    <text evidence="2">The sequence shown here is derived from an EMBL/GenBank/DDBJ whole genome shotgun (WGS) entry which is preliminary data.</text>
</comment>
<feature type="signal peptide" evidence="1">
    <location>
        <begin position="1"/>
        <end position="22"/>
    </location>
</feature>